<evidence type="ECO:0000256" key="7">
    <source>
        <dbReference type="RuleBase" id="RU000492"/>
    </source>
</evidence>
<feature type="domain" description="Helicase C-terminal" evidence="10">
    <location>
        <begin position="231"/>
        <end position="376"/>
    </location>
</feature>
<keyword evidence="1 7" id="KW-0547">Nucleotide-binding</keyword>
<feature type="region of interest" description="Disordered" evidence="8">
    <location>
        <begin position="376"/>
        <end position="407"/>
    </location>
</feature>
<evidence type="ECO:0000256" key="8">
    <source>
        <dbReference type="SAM" id="MobiDB-lite"/>
    </source>
</evidence>
<dbReference type="InterPro" id="IPR044742">
    <property type="entry name" value="DEAD/DEAH_RhlB"/>
</dbReference>
<dbReference type="InterPro" id="IPR014014">
    <property type="entry name" value="RNA_helicase_DEAD_Q_motif"/>
</dbReference>
<dbReference type="SMART" id="SM00487">
    <property type="entry name" value="DEXDc"/>
    <property type="match status" value="1"/>
</dbReference>
<keyword evidence="2 7" id="KW-0378">Hydrolase</keyword>
<dbReference type="Proteomes" id="UP000248079">
    <property type="component" value="Unassembled WGS sequence"/>
</dbReference>
<dbReference type="PANTHER" id="PTHR47959">
    <property type="entry name" value="ATP-DEPENDENT RNA HELICASE RHLE-RELATED"/>
    <property type="match status" value="1"/>
</dbReference>
<dbReference type="GO" id="GO:0016787">
    <property type="term" value="F:hydrolase activity"/>
    <property type="evidence" value="ECO:0007669"/>
    <property type="project" value="UniProtKB-KW"/>
</dbReference>
<evidence type="ECO:0000256" key="3">
    <source>
        <dbReference type="ARBA" id="ARBA00022806"/>
    </source>
</evidence>
<dbReference type="PROSITE" id="PS51194">
    <property type="entry name" value="HELICASE_CTER"/>
    <property type="match status" value="1"/>
</dbReference>
<feature type="domain" description="Helicase ATP-binding" evidence="9">
    <location>
        <begin position="32"/>
        <end position="206"/>
    </location>
</feature>
<dbReference type="EMBL" id="QFLI01000006">
    <property type="protein sequence ID" value="PXX99183.1"/>
    <property type="molecule type" value="Genomic_DNA"/>
</dbReference>
<evidence type="ECO:0000256" key="5">
    <source>
        <dbReference type="ARBA" id="ARBA00038437"/>
    </source>
</evidence>
<dbReference type="Pfam" id="PF00270">
    <property type="entry name" value="DEAD"/>
    <property type="match status" value="1"/>
</dbReference>
<protein>
    <submittedName>
        <fullName evidence="12">ATP-dependent RNA helicase</fullName>
    </submittedName>
</protein>
<dbReference type="PANTHER" id="PTHR47959:SF13">
    <property type="entry name" value="ATP-DEPENDENT RNA HELICASE RHLE"/>
    <property type="match status" value="1"/>
</dbReference>
<dbReference type="InterPro" id="IPR014001">
    <property type="entry name" value="Helicase_ATP-bd"/>
</dbReference>
<proteinExistence type="inferred from homology"/>
<dbReference type="CDD" id="cd00268">
    <property type="entry name" value="DEADc"/>
    <property type="match status" value="1"/>
</dbReference>
<dbReference type="Gene3D" id="3.40.50.300">
    <property type="entry name" value="P-loop containing nucleotide triphosphate hydrolases"/>
    <property type="match status" value="2"/>
</dbReference>
<dbReference type="GO" id="GO:0005524">
    <property type="term" value="F:ATP binding"/>
    <property type="evidence" value="ECO:0007669"/>
    <property type="project" value="UniProtKB-KW"/>
</dbReference>
<feature type="short sequence motif" description="Q motif" evidence="6">
    <location>
        <begin position="1"/>
        <end position="29"/>
    </location>
</feature>
<dbReference type="PROSITE" id="PS00039">
    <property type="entry name" value="DEAD_ATP_HELICASE"/>
    <property type="match status" value="1"/>
</dbReference>
<evidence type="ECO:0000259" key="9">
    <source>
        <dbReference type="PROSITE" id="PS51192"/>
    </source>
</evidence>
<evidence type="ECO:0000313" key="12">
    <source>
        <dbReference type="EMBL" id="PXX99183.1"/>
    </source>
</evidence>
<dbReference type="GO" id="GO:0005829">
    <property type="term" value="C:cytosol"/>
    <property type="evidence" value="ECO:0007669"/>
    <property type="project" value="TreeGrafter"/>
</dbReference>
<evidence type="ECO:0000259" key="11">
    <source>
        <dbReference type="PROSITE" id="PS51195"/>
    </source>
</evidence>
<dbReference type="InterPro" id="IPR011545">
    <property type="entry name" value="DEAD/DEAH_box_helicase_dom"/>
</dbReference>
<evidence type="ECO:0000256" key="6">
    <source>
        <dbReference type="PROSITE-ProRule" id="PRU00552"/>
    </source>
</evidence>
<dbReference type="InterPro" id="IPR001650">
    <property type="entry name" value="Helicase_C-like"/>
</dbReference>
<evidence type="ECO:0000256" key="1">
    <source>
        <dbReference type="ARBA" id="ARBA00022741"/>
    </source>
</evidence>
<dbReference type="SUPFAM" id="SSF52540">
    <property type="entry name" value="P-loop containing nucleoside triphosphate hydrolases"/>
    <property type="match status" value="1"/>
</dbReference>
<comment type="similarity">
    <text evidence="5 7">Belongs to the DEAD box helicase family.</text>
</comment>
<feature type="domain" description="DEAD-box RNA helicase Q" evidence="11">
    <location>
        <begin position="1"/>
        <end position="29"/>
    </location>
</feature>
<name>A0A2V3ZV55_9BACT</name>
<dbReference type="InterPro" id="IPR000629">
    <property type="entry name" value="RNA-helicase_DEAD-box_CS"/>
</dbReference>
<keyword evidence="3 7" id="KW-0347">Helicase</keyword>
<feature type="compositionally biased region" description="Basic residues" evidence="8">
    <location>
        <begin position="384"/>
        <end position="407"/>
    </location>
</feature>
<gene>
    <name evidence="12" type="ORF">DF185_15005</name>
</gene>
<dbReference type="AlphaFoldDB" id="A0A2V3ZV55"/>
<dbReference type="InterPro" id="IPR027417">
    <property type="entry name" value="P-loop_NTPase"/>
</dbReference>
<evidence type="ECO:0000313" key="13">
    <source>
        <dbReference type="Proteomes" id="UP000248079"/>
    </source>
</evidence>
<reference evidence="12 13" key="1">
    <citation type="submission" date="2018-05" db="EMBL/GenBank/DDBJ databases">
        <title>Marinifilum breve JC075T sp. nov., a marine bacterium isolated from Yongle Blue Hole in the South China Sea.</title>
        <authorList>
            <person name="Fu T."/>
        </authorList>
    </citation>
    <scope>NUCLEOTIDE SEQUENCE [LARGE SCALE GENOMIC DNA]</scope>
    <source>
        <strain evidence="12 13">JC075</strain>
    </source>
</reference>
<dbReference type="PROSITE" id="PS51192">
    <property type="entry name" value="HELICASE_ATP_BIND_1"/>
    <property type="match status" value="1"/>
</dbReference>
<dbReference type="SMART" id="SM00490">
    <property type="entry name" value="HELICc"/>
    <property type="match status" value="1"/>
</dbReference>
<dbReference type="PROSITE" id="PS51195">
    <property type="entry name" value="Q_MOTIF"/>
    <property type="match status" value="1"/>
</dbReference>
<evidence type="ECO:0000256" key="4">
    <source>
        <dbReference type="ARBA" id="ARBA00022840"/>
    </source>
</evidence>
<dbReference type="GO" id="GO:0003676">
    <property type="term" value="F:nucleic acid binding"/>
    <property type="evidence" value="ECO:0007669"/>
    <property type="project" value="InterPro"/>
</dbReference>
<dbReference type="OrthoDB" id="9785240at2"/>
<keyword evidence="13" id="KW-1185">Reference proteome</keyword>
<sequence length="407" mass="45794">MKFSEFDFSPEIMEGLDAMGFETPSPVQELSIPNIIAKKDMIVCAQTGTGKTAAYLLPVMDQIQKNQIEGFSTLILVPTRELAMQIDQQMEGFGYFVSITSLSVYGGGDSSVWDQQKKGLMEGADVVIATPGRMISHLNLGYVDTSKLKHLILDEADRMLDMGFFDDLMQIVSFLPKERQNLMFSATMPPKIRELAEEILVEPESINIAISKPAEGVLQAAYMLHENQKIPLINHLLEGKDLKSVIIFSSTKVNVKAITKDLKKHKFKAAGIQSDLEQSQREEVLREFKNRKHQILVATDIIARGIDIDSIDLVINFDVPNDAEDYVHRVGRTARAESEGVALTFITTKDQNDFKKIEDLIESDVFKIPVPAELGEAPEYNPRKKEKPKGKRKFFKRKKTNKTNSKK</sequence>
<dbReference type="Pfam" id="PF00271">
    <property type="entry name" value="Helicase_C"/>
    <property type="match status" value="1"/>
</dbReference>
<dbReference type="GO" id="GO:0003724">
    <property type="term" value="F:RNA helicase activity"/>
    <property type="evidence" value="ECO:0007669"/>
    <property type="project" value="InterPro"/>
</dbReference>
<dbReference type="CDD" id="cd18787">
    <property type="entry name" value="SF2_C_DEAD"/>
    <property type="match status" value="1"/>
</dbReference>
<accession>A0A2V3ZV55</accession>
<evidence type="ECO:0000259" key="10">
    <source>
        <dbReference type="PROSITE" id="PS51194"/>
    </source>
</evidence>
<comment type="caution">
    <text evidence="12">The sequence shown here is derived from an EMBL/GenBank/DDBJ whole genome shotgun (WGS) entry which is preliminary data.</text>
</comment>
<dbReference type="RefSeq" id="WP_110361576.1">
    <property type="nucleotide sequence ID" value="NZ_QFLI01000006.1"/>
</dbReference>
<organism evidence="12 13">
    <name type="scientific">Marinifilum breve</name>
    <dbReference type="NCBI Taxonomy" id="2184082"/>
    <lineage>
        <taxon>Bacteria</taxon>
        <taxon>Pseudomonadati</taxon>
        <taxon>Bacteroidota</taxon>
        <taxon>Bacteroidia</taxon>
        <taxon>Marinilabiliales</taxon>
        <taxon>Marinifilaceae</taxon>
    </lineage>
</organism>
<dbReference type="InterPro" id="IPR050079">
    <property type="entry name" value="DEAD_box_RNA_helicase"/>
</dbReference>
<evidence type="ECO:0000256" key="2">
    <source>
        <dbReference type="ARBA" id="ARBA00022801"/>
    </source>
</evidence>
<keyword evidence="4 7" id="KW-0067">ATP-binding</keyword>